<evidence type="ECO:0000313" key="9">
    <source>
        <dbReference type="EMBL" id="KEQ15684.1"/>
    </source>
</evidence>
<dbReference type="RefSeq" id="WP_034872907.1">
    <property type="nucleotide sequence ID" value="NZ_JOKG01000001.1"/>
</dbReference>
<evidence type="ECO:0000313" key="12">
    <source>
        <dbReference type="EMBL" id="KEQ16093.1"/>
    </source>
</evidence>
<dbReference type="AlphaFoldDB" id="A0A081N951"/>
<protein>
    <submittedName>
        <fullName evidence="8">Transposase</fullName>
    </submittedName>
</protein>
<evidence type="ECO:0000313" key="10">
    <source>
        <dbReference type="EMBL" id="KEQ15738.1"/>
    </source>
</evidence>
<dbReference type="EMBL" id="JOKG01000002">
    <property type="protein sequence ID" value="KEQ14803.1"/>
    <property type="molecule type" value="Genomic_DNA"/>
</dbReference>
<reference evidence="8 14" key="1">
    <citation type="submission" date="2014-06" db="EMBL/GenBank/DDBJ databases">
        <title>Whole Genome Sequences of Three Symbiotic Endozoicomonas Bacteria.</title>
        <authorList>
            <person name="Neave M.J."/>
            <person name="Apprill A."/>
            <person name="Voolstra C.R."/>
        </authorList>
    </citation>
    <scope>NUCLEOTIDE SEQUENCE [LARGE SCALE GENOMIC DNA]</scope>
    <source>
        <strain evidence="8 14">LMG 24815</strain>
    </source>
</reference>
<organism evidence="8 14">
    <name type="scientific">Endozoicomonas montiporae</name>
    <dbReference type="NCBI Taxonomy" id="1027273"/>
    <lineage>
        <taxon>Bacteria</taxon>
        <taxon>Pseudomonadati</taxon>
        <taxon>Pseudomonadota</taxon>
        <taxon>Gammaproteobacteria</taxon>
        <taxon>Oceanospirillales</taxon>
        <taxon>Endozoicomonadaceae</taxon>
        <taxon>Endozoicomonas</taxon>
    </lineage>
</organism>
<evidence type="ECO:0000313" key="11">
    <source>
        <dbReference type="EMBL" id="KEQ15927.1"/>
    </source>
</evidence>
<dbReference type="Pfam" id="PF12759">
    <property type="entry name" value="HTH_Tnp_IS1"/>
    <property type="match status" value="1"/>
</dbReference>
<dbReference type="InterPro" id="IPR009057">
    <property type="entry name" value="Homeodomain-like_sf"/>
</dbReference>
<comment type="caution">
    <text evidence="8">The sequence shown here is derived from an EMBL/GenBank/DDBJ whole genome shotgun (WGS) entry which is preliminary data.</text>
</comment>
<sequence length="52" mass="5841">MLEYRYKACEPGVKEKIIDMAINGSGIRDTSKVLGISKTTVIKTLKKKKAVW</sequence>
<evidence type="ECO:0000313" key="2">
    <source>
        <dbReference type="EMBL" id="KEQ12963.1"/>
    </source>
</evidence>
<dbReference type="GO" id="GO:0006313">
    <property type="term" value="P:DNA transposition"/>
    <property type="evidence" value="ECO:0007669"/>
    <property type="project" value="TreeGrafter"/>
</dbReference>
<dbReference type="EMBL" id="JOKG01000002">
    <property type="protein sequence ID" value="KEQ14805.1"/>
    <property type="molecule type" value="Genomic_DNA"/>
</dbReference>
<evidence type="ECO:0000313" key="6">
    <source>
        <dbReference type="EMBL" id="KEQ14805.1"/>
    </source>
</evidence>
<evidence type="ECO:0000259" key="1">
    <source>
        <dbReference type="Pfam" id="PF12759"/>
    </source>
</evidence>
<evidence type="ECO:0000313" key="7">
    <source>
        <dbReference type="EMBL" id="KEQ14910.1"/>
    </source>
</evidence>
<dbReference type="EMBL" id="JOKG01000001">
    <property type="protein sequence ID" value="KEQ16094.1"/>
    <property type="molecule type" value="Genomic_DNA"/>
</dbReference>
<gene>
    <name evidence="9" type="ORF">GZ77_03665</name>
    <name evidence="10" type="ORF">GZ77_04075</name>
    <name evidence="11" type="ORF">GZ77_05405</name>
    <name evidence="12" type="ORF">GZ77_06420</name>
    <name evidence="13" type="ORF">GZ77_06430</name>
    <name evidence="5" type="ORF">GZ77_11030</name>
    <name evidence="6" type="ORF">GZ77_11040</name>
    <name evidence="7" type="ORF">GZ77_11680</name>
    <name evidence="8" type="ORF">GZ77_12105</name>
    <name evidence="3" type="ORF">GZ77_16580</name>
    <name evidence="4" type="ORF">GZ77_16905</name>
    <name evidence="2" type="ORF">GZ77_21280</name>
</gene>
<proteinExistence type="predicted"/>
<dbReference type="Proteomes" id="UP000028006">
    <property type="component" value="Unassembled WGS sequence"/>
</dbReference>
<dbReference type="EMBL" id="JOKG01000003">
    <property type="protein sequence ID" value="KEQ13871.1"/>
    <property type="molecule type" value="Genomic_DNA"/>
</dbReference>
<dbReference type="Gene3D" id="1.10.10.10">
    <property type="entry name" value="Winged helix-like DNA-binding domain superfamily/Winged helix DNA-binding domain"/>
    <property type="match status" value="1"/>
</dbReference>
<feature type="domain" description="Insertion element IS1 protein InsA helix-turn-helix" evidence="1">
    <location>
        <begin position="4"/>
        <end position="47"/>
    </location>
</feature>
<dbReference type="PANTHER" id="PTHR47923">
    <property type="entry name" value="INSERTION ELEMENT IS1 1 PROTEIN INSA-RELATED"/>
    <property type="match status" value="1"/>
</dbReference>
<evidence type="ECO:0000313" key="5">
    <source>
        <dbReference type="EMBL" id="KEQ14803.1"/>
    </source>
</evidence>
<dbReference type="eggNOG" id="COG3677">
    <property type="taxonomic scope" value="Bacteria"/>
</dbReference>
<dbReference type="InterPro" id="IPR036388">
    <property type="entry name" value="WH-like_DNA-bd_sf"/>
</dbReference>
<evidence type="ECO:0000313" key="3">
    <source>
        <dbReference type="EMBL" id="KEQ13871.1"/>
    </source>
</evidence>
<dbReference type="EMBL" id="JOKG01000001">
    <property type="protein sequence ID" value="KEQ15684.1"/>
    <property type="molecule type" value="Genomic_DNA"/>
</dbReference>
<accession>A0A081N951</accession>
<dbReference type="SUPFAM" id="SSF46689">
    <property type="entry name" value="Homeodomain-like"/>
    <property type="match status" value="1"/>
</dbReference>
<dbReference type="EMBL" id="JOKG01000001">
    <property type="protein sequence ID" value="KEQ15738.1"/>
    <property type="molecule type" value="Genomic_DNA"/>
</dbReference>
<evidence type="ECO:0000313" key="8">
    <source>
        <dbReference type="EMBL" id="KEQ14974.1"/>
    </source>
</evidence>
<dbReference type="InterPro" id="IPR051252">
    <property type="entry name" value="IS1_transposase_InsA"/>
</dbReference>
<dbReference type="InterPro" id="IPR024431">
    <property type="entry name" value="InsA_HTH_dom"/>
</dbReference>
<dbReference type="EMBL" id="JOKG01000001">
    <property type="protein sequence ID" value="KEQ16093.1"/>
    <property type="molecule type" value="Genomic_DNA"/>
</dbReference>
<dbReference type="EMBL" id="JOKG01000002">
    <property type="protein sequence ID" value="KEQ14974.1"/>
    <property type="molecule type" value="Genomic_DNA"/>
</dbReference>
<dbReference type="EMBL" id="JOKG01000001">
    <property type="protein sequence ID" value="KEQ15927.1"/>
    <property type="molecule type" value="Genomic_DNA"/>
</dbReference>
<name>A0A081N951_9GAMM</name>
<dbReference type="PANTHER" id="PTHR47923:SF1">
    <property type="entry name" value="INSERTION ELEMENT IS1 1 PROTEIN INSA-RELATED"/>
    <property type="match status" value="1"/>
</dbReference>
<dbReference type="EMBL" id="JOKG01000002">
    <property type="protein sequence ID" value="KEQ14910.1"/>
    <property type="molecule type" value="Genomic_DNA"/>
</dbReference>
<evidence type="ECO:0000313" key="4">
    <source>
        <dbReference type="EMBL" id="KEQ13924.1"/>
    </source>
</evidence>
<evidence type="ECO:0000313" key="13">
    <source>
        <dbReference type="EMBL" id="KEQ16094.1"/>
    </source>
</evidence>
<keyword evidence="14" id="KW-1185">Reference proteome</keyword>
<evidence type="ECO:0000313" key="14">
    <source>
        <dbReference type="Proteomes" id="UP000028006"/>
    </source>
</evidence>
<dbReference type="EMBL" id="JOKG01000004">
    <property type="protein sequence ID" value="KEQ12963.1"/>
    <property type="molecule type" value="Genomic_DNA"/>
</dbReference>
<dbReference type="EMBL" id="JOKG01000003">
    <property type="protein sequence ID" value="KEQ13924.1"/>
    <property type="molecule type" value="Genomic_DNA"/>
</dbReference>